<reference evidence="3" key="1">
    <citation type="submission" date="2017-04" db="EMBL/GenBank/DDBJ databases">
        <title>Comparative genomics and description of representatives of a novel lineage of planctomycetes thriving in anoxic sediments.</title>
        <authorList>
            <person name="Spring S."/>
            <person name="Bunk B."/>
            <person name="Sproer C."/>
        </authorList>
    </citation>
    <scope>NUCLEOTIDE SEQUENCE [LARGE SCALE GENOMIC DNA]</scope>
    <source>
        <strain evidence="3">ST-PulAB-D4</strain>
    </source>
</reference>
<dbReference type="Pfam" id="PF00583">
    <property type="entry name" value="Acetyltransf_1"/>
    <property type="match status" value="1"/>
</dbReference>
<sequence>MEFRKTQRKDLSLIISIVSEAGLPTYDLTEQKAENFIIAEDNAGKALGTAGFELSGKDGLLRSLAVCKDHSGKGLGKELVREIERICEGDGIRDLYLLTKTAPDYFPALGYRRITRDQTSSDIEKLTQFTDTPPGEAVCMVKSLSQSPAKPAGC</sequence>
<evidence type="ECO:0000313" key="2">
    <source>
        <dbReference type="EMBL" id="ARN57253.1"/>
    </source>
</evidence>
<dbReference type="NCBIfam" id="NF040501">
    <property type="entry name" value="resist_ArsN2"/>
    <property type="match status" value="1"/>
</dbReference>
<evidence type="ECO:0000313" key="3">
    <source>
        <dbReference type="Proteomes" id="UP000193334"/>
    </source>
</evidence>
<keyword evidence="3" id="KW-1185">Reference proteome</keyword>
<feature type="domain" description="N-acetyltransferase" evidence="1">
    <location>
        <begin position="1"/>
        <end position="145"/>
    </location>
</feature>
<protein>
    <submittedName>
        <fullName evidence="2">Acetyltransferase</fullName>
    </submittedName>
</protein>
<dbReference type="EMBL" id="CP021023">
    <property type="protein sequence ID" value="ARN57253.1"/>
    <property type="molecule type" value="Genomic_DNA"/>
</dbReference>
<evidence type="ECO:0000259" key="1">
    <source>
        <dbReference type="PROSITE" id="PS51186"/>
    </source>
</evidence>
<dbReference type="InterPro" id="IPR000182">
    <property type="entry name" value="GNAT_dom"/>
</dbReference>
<dbReference type="PROSITE" id="PS51186">
    <property type="entry name" value="GNAT"/>
    <property type="match status" value="1"/>
</dbReference>
<dbReference type="KEGG" id="pbp:STSP1_01652"/>
<name>A0A1W6LND8_9BACT</name>
<dbReference type="GO" id="GO:0016747">
    <property type="term" value="F:acyltransferase activity, transferring groups other than amino-acyl groups"/>
    <property type="evidence" value="ECO:0007669"/>
    <property type="project" value="InterPro"/>
</dbReference>
<accession>A0A1W6LND8</accession>
<dbReference type="RefSeq" id="WP_085755917.1">
    <property type="nucleotide sequence ID" value="NZ_CP021023.1"/>
</dbReference>
<organism evidence="2 3">
    <name type="scientific">Sedimentisphaera salicampi</name>
    <dbReference type="NCBI Taxonomy" id="1941349"/>
    <lineage>
        <taxon>Bacteria</taxon>
        <taxon>Pseudomonadati</taxon>
        <taxon>Planctomycetota</taxon>
        <taxon>Phycisphaerae</taxon>
        <taxon>Sedimentisphaerales</taxon>
        <taxon>Sedimentisphaeraceae</taxon>
        <taxon>Sedimentisphaera</taxon>
    </lineage>
</organism>
<dbReference type="AlphaFoldDB" id="A0A1W6LND8"/>
<dbReference type="CDD" id="cd04301">
    <property type="entry name" value="NAT_SF"/>
    <property type="match status" value="1"/>
</dbReference>
<dbReference type="STRING" id="1941349.STSP1_01652"/>
<gene>
    <name evidence="2" type="ORF">STSP1_01652</name>
</gene>
<dbReference type="Gene3D" id="3.40.630.30">
    <property type="match status" value="1"/>
</dbReference>
<dbReference type="Proteomes" id="UP000193334">
    <property type="component" value="Chromosome"/>
</dbReference>
<proteinExistence type="predicted"/>
<keyword evidence="2" id="KW-0808">Transferase</keyword>
<dbReference type="SUPFAM" id="SSF55729">
    <property type="entry name" value="Acyl-CoA N-acyltransferases (Nat)"/>
    <property type="match status" value="1"/>
</dbReference>
<dbReference type="InterPro" id="IPR016181">
    <property type="entry name" value="Acyl_CoA_acyltransferase"/>
</dbReference>